<gene>
    <name evidence="1" type="ORF">GCM10007047_32290</name>
</gene>
<proteinExistence type="predicted"/>
<dbReference type="Proteomes" id="UP000642829">
    <property type="component" value="Unassembled WGS sequence"/>
</dbReference>
<keyword evidence="2" id="KW-1185">Reference proteome</keyword>
<name>A0A8J3DD59_9BACT</name>
<organism evidence="1 2">
    <name type="scientific">Cerasicoccus arenae</name>
    <dbReference type="NCBI Taxonomy" id="424488"/>
    <lineage>
        <taxon>Bacteria</taxon>
        <taxon>Pseudomonadati</taxon>
        <taxon>Verrucomicrobiota</taxon>
        <taxon>Opitutia</taxon>
        <taxon>Puniceicoccales</taxon>
        <taxon>Cerasicoccaceae</taxon>
        <taxon>Cerasicoccus</taxon>
    </lineage>
</organism>
<dbReference type="AlphaFoldDB" id="A0A8J3DD59"/>
<dbReference type="RefSeq" id="WP_200163459.1">
    <property type="nucleotide sequence ID" value="NZ_BMXG01000028.1"/>
</dbReference>
<sequence>MRMEEDANQNENSLTVLCQRLGAPEAQARTMARQLMKRSEQISRERGIKRVEALDHLLSLLISGSQGINPPEFPPRQG</sequence>
<evidence type="ECO:0000313" key="2">
    <source>
        <dbReference type="Proteomes" id="UP000642829"/>
    </source>
</evidence>
<reference evidence="1" key="2">
    <citation type="submission" date="2020-09" db="EMBL/GenBank/DDBJ databases">
        <authorList>
            <person name="Sun Q."/>
            <person name="Kim S."/>
        </authorList>
    </citation>
    <scope>NUCLEOTIDE SEQUENCE</scope>
    <source>
        <strain evidence="1">KCTC 12870</strain>
    </source>
</reference>
<evidence type="ECO:0000313" key="1">
    <source>
        <dbReference type="EMBL" id="GHC12427.1"/>
    </source>
</evidence>
<accession>A0A8J3DD59</accession>
<protein>
    <submittedName>
        <fullName evidence="1">Uncharacterized protein</fullName>
    </submittedName>
</protein>
<comment type="caution">
    <text evidence="1">The sequence shown here is derived from an EMBL/GenBank/DDBJ whole genome shotgun (WGS) entry which is preliminary data.</text>
</comment>
<dbReference type="EMBL" id="BMXG01000028">
    <property type="protein sequence ID" value="GHC12427.1"/>
    <property type="molecule type" value="Genomic_DNA"/>
</dbReference>
<reference evidence="1" key="1">
    <citation type="journal article" date="2014" name="Int. J. Syst. Evol. Microbiol.">
        <title>Complete genome sequence of Corynebacterium casei LMG S-19264T (=DSM 44701T), isolated from a smear-ripened cheese.</title>
        <authorList>
            <consortium name="US DOE Joint Genome Institute (JGI-PGF)"/>
            <person name="Walter F."/>
            <person name="Albersmeier A."/>
            <person name="Kalinowski J."/>
            <person name="Ruckert C."/>
        </authorList>
    </citation>
    <scope>NUCLEOTIDE SEQUENCE</scope>
    <source>
        <strain evidence="1">KCTC 12870</strain>
    </source>
</reference>